<evidence type="ECO:0000313" key="1">
    <source>
        <dbReference type="EMBL" id="DAE28767.1"/>
    </source>
</evidence>
<name>A0A8S5RBP0_9VIRU</name>
<dbReference type="GO" id="GO:0016740">
    <property type="term" value="F:transferase activity"/>
    <property type="evidence" value="ECO:0007669"/>
    <property type="project" value="UniProtKB-KW"/>
</dbReference>
<dbReference type="EMBL" id="BK059091">
    <property type="protein sequence ID" value="DAE28767.1"/>
    <property type="molecule type" value="Genomic_DNA"/>
</dbReference>
<keyword evidence="1" id="KW-0808">Transferase</keyword>
<protein>
    <submittedName>
        <fullName evidence="1">HISTIDINE-CONTAINING PROTEIN, TRANSFERASE.6A</fullName>
    </submittedName>
</protein>
<organism evidence="1">
    <name type="scientific">virus sp. ctmTa7</name>
    <dbReference type="NCBI Taxonomy" id="2828255"/>
    <lineage>
        <taxon>Viruses</taxon>
    </lineage>
</organism>
<reference evidence="1" key="1">
    <citation type="journal article" date="2021" name="Proc. Natl. Acad. Sci. U.S.A.">
        <title>A Catalog of Tens of Thousands of Viruses from Human Metagenomes Reveals Hidden Associations with Chronic Diseases.</title>
        <authorList>
            <person name="Tisza M.J."/>
            <person name="Buck C.B."/>
        </authorList>
    </citation>
    <scope>NUCLEOTIDE SEQUENCE</scope>
    <source>
        <strain evidence="1">CtmTa7</strain>
    </source>
</reference>
<accession>A0A8S5RBP0</accession>
<proteinExistence type="predicted"/>
<sequence length="95" mass="10729">MKIFRKCDNMIMINLDCLETASKLVSMCEKYKDQMDMDVIYGRYVIDACSILAVTSLVGNIVKIQANCNDNSSLQSLKNDIISIGGWVPIQFKKE</sequence>